<sequence>MEDKLVVKHEENSDSNHGKSPEERTIEELLQTGIVNIDKPAGPTSFQVTENGKKILDAKKAGHAGTLDPGVSGVFVVGLNDGTKILKALLEAPKEYICLMRLHESAELTKLKKIFSEFSGKIFQTPPVKAAVKRVLRIREIYEINLIEKSGKDVLFQVLCESGTYIRRLCHDIGLALGTAAHMQQLRRTKTGPFDESSIVTLHELADAFALWKEEGDEKYLRRAVQPLENGLSHLQKVIISDSAVNSITHGAQLAVPGILKYSHSLKRNDLLAAFTQKGEAVMLGQALMDSDEIMEVKKGIAVKTERVLIGTDIYPRYKK</sequence>
<evidence type="ECO:0000256" key="4">
    <source>
        <dbReference type="ARBA" id="ARBA00060775"/>
    </source>
</evidence>
<dbReference type="Gene3D" id="2.30.130.10">
    <property type="entry name" value="PUA domain"/>
    <property type="match status" value="1"/>
</dbReference>
<dbReference type="InterPro" id="IPR004521">
    <property type="entry name" value="Uncharacterised_CHP00451"/>
</dbReference>
<dbReference type="GO" id="GO:0160148">
    <property type="term" value="F:tRNA pseudouridine(55) synthase activity"/>
    <property type="evidence" value="ECO:0007669"/>
    <property type="project" value="UniProtKB-EC"/>
</dbReference>
<dbReference type="EC" id="5.4.99.25" evidence="5"/>
<comment type="function">
    <text evidence="3 5">Could be responsible for synthesis of pseudouridine from uracil-55 in the psi GC loop of transfer RNAs.</text>
</comment>
<keyword evidence="1 5" id="KW-0819">tRNA processing</keyword>
<dbReference type="SMART" id="SM01136">
    <property type="entry name" value="DKCLD"/>
    <property type="match status" value="1"/>
</dbReference>
<dbReference type="InterPro" id="IPR004802">
    <property type="entry name" value="tRNA_PsdUridine_synth_B_fam"/>
</dbReference>
<dbReference type="PANTHER" id="PTHR23127:SF0">
    <property type="entry name" value="H_ACA RIBONUCLEOPROTEIN COMPLEX SUBUNIT DKC1"/>
    <property type="match status" value="1"/>
</dbReference>
<dbReference type="Pfam" id="PF01472">
    <property type="entry name" value="PUA"/>
    <property type="match status" value="1"/>
</dbReference>
<dbReference type="InterPro" id="IPR036974">
    <property type="entry name" value="PUA_sf"/>
</dbReference>
<dbReference type="PANTHER" id="PTHR23127">
    <property type="entry name" value="CENTROMERE/MICROTUBULE BINDING PROTEIN CBF5"/>
    <property type="match status" value="1"/>
</dbReference>
<dbReference type="CDD" id="cd21148">
    <property type="entry name" value="PUA_Cbf5"/>
    <property type="match status" value="1"/>
</dbReference>
<dbReference type="Pfam" id="PF08068">
    <property type="entry name" value="DKCLD"/>
    <property type="match status" value="1"/>
</dbReference>
<dbReference type="PROSITE" id="PS50890">
    <property type="entry name" value="PUA"/>
    <property type="match status" value="1"/>
</dbReference>
<dbReference type="GO" id="GO:0031118">
    <property type="term" value="P:rRNA pseudouridine synthesis"/>
    <property type="evidence" value="ECO:0007669"/>
    <property type="project" value="TreeGrafter"/>
</dbReference>
<evidence type="ECO:0000256" key="3">
    <source>
        <dbReference type="ARBA" id="ARBA00060072"/>
    </source>
</evidence>
<evidence type="ECO:0000256" key="6">
    <source>
        <dbReference type="SAM" id="MobiDB-lite"/>
    </source>
</evidence>
<accession>A0A832UNL6</accession>
<keyword evidence="2 5" id="KW-0413">Isomerase</keyword>
<keyword evidence="10" id="KW-1185">Reference proteome</keyword>
<proteinExistence type="inferred from homology"/>
<dbReference type="AlphaFoldDB" id="A0A832UNL6"/>
<comment type="caution">
    <text evidence="9">The sequence shown here is derived from an EMBL/GenBank/DDBJ whole genome shotgun (WGS) entry which is preliminary data.</text>
</comment>
<dbReference type="Proteomes" id="UP000646946">
    <property type="component" value="Unassembled WGS sequence"/>
</dbReference>
<dbReference type="InterPro" id="IPR015947">
    <property type="entry name" value="PUA-like_sf"/>
</dbReference>
<dbReference type="HAMAP" id="MF_01081">
    <property type="entry name" value="TruB_arch"/>
    <property type="match status" value="1"/>
</dbReference>
<dbReference type="InterPro" id="IPR012960">
    <property type="entry name" value="Dyskerin-like"/>
</dbReference>
<feature type="region of interest" description="Disordered" evidence="6">
    <location>
        <begin position="1"/>
        <end position="24"/>
    </location>
</feature>
<evidence type="ECO:0000259" key="8">
    <source>
        <dbReference type="SMART" id="SM01136"/>
    </source>
</evidence>
<organism evidence="9 10">
    <name type="scientific">Candidatus Naiadarchaeum limnaeum</name>
    <dbReference type="NCBI Taxonomy" id="2756139"/>
    <lineage>
        <taxon>Archaea</taxon>
        <taxon>Candidatus Undinarchaeota</taxon>
        <taxon>Candidatus Undinarchaeia</taxon>
        <taxon>Candidatus Naiadarchaeales</taxon>
        <taxon>Candidatus Naiadarchaeaceae</taxon>
        <taxon>Candidatus Naiadarchaeum</taxon>
    </lineage>
</organism>
<dbReference type="FunFam" id="3.30.2350.10:FF:000001">
    <property type="entry name" value="H/ACA ribonucleoprotein complex subunit CBF5"/>
    <property type="match status" value="1"/>
</dbReference>
<dbReference type="SMART" id="SM00359">
    <property type="entry name" value="PUA"/>
    <property type="match status" value="1"/>
</dbReference>
<dbReference type="GO" id="GO:0031119">
    <property type="term" value="P:tRNA pseudouridine synthesis"/>
    <property type="evidence" value="ECO:0007669"/>
    <property type="project" value="UniProtKB-UniRule"/>
</dbReference>
<dbReference type="Pfam" id="PF16198">
    <property type="entry name" value="TruB_C_2"/>
    <property type="match status" value="1"/>
</dbReference>
<comment type="similarity">
    <text evidence="4 5">Belongs to the pseudouridine synthase TruB family. Type 2 subfamily.</text>
</comment>
<dbReference type="GO" id="GO:0031120">
    <property type="term" value="P:snRNA pseudouridine synthesis"/>
    <property type="evidence" value="ECO:0007669"/>
    <property type="project" value="TreeGrafter"/>
</dbReference>
<feature type="domain" description="Dyskerin-like" evidence="8">
    <location>
        <begin position="1"/>
        <end position="49"/>
    </location>
</feature>
<dbReference type="InterPro" id="IPR020103">
    <property type="entry name" value="PsdUridine_synth_cat_dom_sf"/>
</dbReference>
<evidence type="ECO:0000256" key="2">
    <source>
        <dbReference type="ARBA" id="ARBA00023235"/>
    </source>
</evidence>
<feature type="active site" description="Nucleophile" evidence="5">
    <location>
        <position position="68"/>
    </location>
</feature>
<dbReference type="SUPFAM" id="SSF55120">
    <property type="entry name" value="Pseudouridine synthase"/>
    <property type="match status" value="1"/>
</dbReference>
<dbReference type="Gene3D" id="3.30.2350.10">
    <property type="entry name" value="Pseudouridine synthase"/>
    <property type="match status" value="1"/>
</dbReference>
<evidence type="ECO:0000313" key="9">
    <source>
        <dbReference type="EMBL" id="HIK00509.1"/>
    </source>
</evidence>
<evidence type="ECO:0000313" key="10">
    <source>
        <dbReference type="Proteomes" id="UP000646946"/>
    </source>
</evidence>
<dbReference type="InterPro" id="IPR032819">
    <property type="entry name" value="TruB_C"/>
</dbReference>
<dbReference type="NCBIfam" id="TIGR00425">
    <property type="entry name" value="CBF5"/>
    <property type="match status" value="1"/>
</dbReference>
<gene>
    <name evidence="5" type="primary">truB</name>
    <name evidence="9" type="ORF">H1016_03145</name>
</gene>
<dbReference type="GO" id="GO:0003723">
    <property type="term" value="F:RNA binding"/>
    <property type="evidence" value="ECO:0007669"/>
    <property type="project" value="InterPro"/>
</dbReference>
<dbReference type="InterPro" id="IPR002501">
    <property type="entry name" value="PsdUridine_synth_N"/>
</dbReference>
<dbReference type="NCBIfam" id="NF003280">
    <property type="entry name" value="PRK04270.1"/>
    <property type="match status" value="1"/>
</dbReference>
<dbReference type="Pfam" id="PF01509">
    <property type="entry name" value="TruB_N"/>
    <property type="match status" value="1"/>
</dbReference>
<dbReference type="EMBL" id="DVAB01000024">
    <property type="protein sequence ID" value="HIK00509.1"/>
    <property type="molecule type" value="Genomic_DNA"/>
</dbReference>
<feature type="domain" description="PUA" evidence="7">
    <location>
        <begin position="236"/>
        <end position="310"/>
    </location>
</feature>
<dbReference type="GO" id="GO:1990481">
    <property type="term" value="P:mRNA pseudouridine synthesis"/>
    <property type="evidence" value="ECO:0007669"/>
    <property type="project" value="TreeGrafter"/>
</dbReference>
<evidence type="ECO:0000256" key="5">
    <source>
        <dbReference type="HAMAP-Rule" id="MF_01081"/>
    </source>
</evidence>
<comment type="catalytic activity">
    <reaction evidence="5">
        <text>uridine(55) in tRNA = pseudouridine(55) in tRNA</text>
        <dbReference type="Rhea" id="RHEA:42532"/>
        <dbReference type="Rhea" id="RHEA-COMP:10101"/>
        <dbReference type="Rhea" id="RHEA-COMP:10102"/>
        <dbReference type="ChEBI" id="CHEBI:65314"/>
        <dbReference type="ChEBI" id="CHEBI:65315"/>
        <dbReference type="EC" id="5.4.99.25"/>
    </reaction>
</comment>
<reference evidence="9 10" key="1">
    <citation type="journal article" name="Nat. Commun.">
        <title>Undinarchaeota illuminate DPANN phylogeny and the impact of gene transfer on archaeal evolution.</title>
        <authorList>
            <person name="Dombrowski N."/>
            <person name="Williams T.A."/>
            <person name="Sun J."/>
            <person name="Woodcroft B.J."/>
            <person name="Lee J.H."/>
            <person name="Minh B.Q."/>
            <person name="Rinke C."/>
            <person name="Spang A."/>
        </authorList>
    </citation>
    <scope>NUCLEOTIDE SEQUENCE [LARGE SCALE GENOMIC DNA]</scope>
    <source>
        <strain evidence="9">MAG_bin1129</strain>
    </source>
</reference>
<dbReference type="NCBIfam" id="TIGR00451">
    <property type="entry name" value="unchar_dom_2"/>
    <property type="match status" value="1"/>
</dbReference>
<evidence type="ECO:0000259" key="7">
    <source>
        <dbReference type="SMART" id="SM00359"/>
    </source>
</evidence>
<evidence type="ECO:0000256" key="1">
    <source>
        <dbReference type="ARBA" id="ARBA00022694"/>
    </source>
</evidence>
<dbReference type="SUPFAM" id="SSF88697">
    <property type="entry name" value="PUA domain-like"/>
    <property type="match status" value="1"/>
</dbReference>
<dbReference type="GO" id="GO:0000495">
    <property type="term" value="P:box H/ACA sno(s)RNA 3'-end processing"/>
    <property type="evidence" value="ECO:0007669"/>
    <property type="project" value="TreeGrafter"/>
</dbReference>
<dbReference type="InterPro" id="IPR002478">
    <property type="entry name" value="PUA"/>
</dbReference>
<dbReference type="InterPro" id="IPR026326">
    <property type="entry name" value="TruB_arch"/>
</dbReference>
<protein>
    <recommendedName>
        <fullName evidence="5">Probable tRNA pseudouridine synthase B</fullName>
        <ecNumber evidence="5">5.4.99.25</ecNumber>
    </recommendedName>
    <alternativeName>
        <fullName evidence="5">tRNA pseudouridine(55) synthase</fullName>
        <shortName evidence="5">Psi55 synthase</shortName>
    </alternativeName>
    <alternativeName>
        <fullName evidence="5">tRNA pseudouridylate synthase</fullName>
    </alternativeName>
    <alternativeName>
        <fullName evidence="5">tRNA-uridine isomerase</fullName>
    </alternativeName>
</protein>
<name>A0A832UNL6_9ARCH</name>